<evidence type="ECO:0000256" key="1">
    <source>
        <dbReference type="SAM" id="MobiDB-lite"/>
    </source>
</evidence>
<comment type="caution">
    <text evidence="2">The sequence shown here is derived from an EMBL/GenBank/DDBJ whole genome shotgun (WGS) entry which is preliminary data.</text>
</comment>
<sequence>MTEKGRERERREESAEERETVRDCTTDETETRRDDPRSVAEMFDNMKNVEGAVSVRDKRGEIESADTNG</sequence>
<dbReference type="EMBL" id="QGKV02002055">
    <property type="protein sequence ID" value="KAF3492913.1"/>
    <property type="molecule type" value="Genomic_DNA"/>
</dbReference>
<proteinExistence type="predicted"/>
<feature type="region of interest" description="Disordered" evidence="1">
    <location>
        <begin position="50"/>
        <end position="69"/>
    </location>
</feature>
<organism evidence="2 3">
    <name type="scientific">Brassica cretica</name>
    <name type="common">Mustard</name>
    <dbReference type="NCBI Taxonomy" id="69181"/>
    <lineage>
        <taxon>Eukaryota</taxon>
        <taxon>Viridiplantae</taxon>
        <taxon>Streptophyta</taxon>
        <taxon>Embryophyta</taxon>
        <taxon>Tracheophyta</taxon>
        <taxon>Spermatophyta</taxon>
        <taxon>Magnoliopsida</taxon>
        <taxon>eudicotyledons</taxon>
        <taxon>Gunneridae</taxon>
        <taxon>Pentapetalae</taxon>
        <taxon>rosids</taxon>
        <taxon>malvids</taxon>
        <taxon>Brassicales</taxon>
        <taxon>Brassicaceae</taxon>
        <taxon>Brassiceae</taxon>
        <taxon>Brassica</taxon>
    </lineage>
</organism>
<reference evidence="2 3" key="1">
    <citation type="journal article" date="2020" name="BMC Genomics">
        <title>Intraspecific diversification of the crop wild relative Brassica cretica Lam. using demographic model selection.</title>
        <authorList>
            <person name="Kioukis A."/>
            <person name="Michalopoulou V.A."/>
            <person name="Briers L."/>
            <person name="Pirintsos S."/>
            <person name="Studholme D.J."/>
            <person name="Pavlidis P."/>
            <person name="Sarris P.F."/>
        </authorList>
    </citation>
    <scope>NUCLEOTIDE SEQUENCE [LARGE SCALE GENOMIC DNA]</scope>
    <source>
        <strain evidence="3">cv. PFS-1207/04</strain>
    </source>
</reference>
<protein>
    <submittedName>
        <fullName evidence="2">Uncharacterized protein</fullName>
    </submittedName>
</protein>
<evidence type="ECO:0000313" key="3">
    <source>
        <dbReference type="Proteomes" id="UP000266723"/>
    </source>
</evidence>
<evidence type="ECO:0000313" key="2">
    <source>
        <dbReference type="EMBL" id="KAF3492913.1"/>
    </source>
</evidence>
<keyword evidence="3" id="KW-1185">Reference proteome</keyword>
<feature type="compositionally biased region" description="Basic and acidic residues" evidence="1">
    <location>
        <begin position="1"/>
        <end position="38"/>
    </location>
</feature>
<accession>A0ABQ7A5F7</accession>
<feature type="region of interest" description="Disordered" evidence="1">
    <location>
        <begin position="1"/>
        <end position="44"/>
    </location>
</feature>
<dbReference type="Proteomes" id="UP000266723">
    <property type="component" value="Unassembled WGS sequence"/>
</dbReference>
<gene>
    <name evidence="2" type="ORF">DY000_02053728</name>
</gene>
<name>A0ABQ7A5F7_BRACR</name>